<keyword evidence="2 4" id="KW-0863">Zinc-finger</keyword>
<feature type="compositionally biased region" description="Polar residues" evidence="5">
    <location>
        <begin position="212"/>
        <end position="227"/>
    </location>
</feature>
<evidence type="ECO:0000313" key="7">
    <source>
        <dbReference type="Ensembl" id="ENSACOP00000012529.1"/>
    </source>
</evidence>
<dbReference type="AlphaFoldDB" id="A0A8B9FRA9"/>
<dbReference type="InterPro" id="IPR008919">
    <property type="entry name" value="Retrov_capsid_N"/>
</dbReference>
<dbReference type="GO" id="GO:0003676">
    <property type="term" value="F:nucleic acid binding"/>
    <property type="evidence" value="ECO:0007669"/>
    <property type="project" value="InterPro"/>
</dbReference>
<dbReference type="Proteomes" id="UP000694522">
    <property type="component" value="Unplaced"/>
</dbReference>
<dbReference type="InterPro" id="IPR008916">
    <property type="entry name" value="Retrov_capsid_C"/>
</dbReference>
<evidence type="ECO:0000313" key="8">
    <source>
        <dbReference type="Proteomes" id="UP000694522"/>
    </source>
</evidence>
<sequence length="656" mass="72416">MGAAQTKEEAAVLNLLQHVLSKRGIKYEENVLKGLLQWSKEKGLFSGTGTAFEISTWEEIGVQIWDTISRGGKAAREVQKYSTLWRLIRETLRDMKLEKAAAASEAKALSPVTPSVPPPLPLPPPVSLALPASQLPAEPPMNSKKIPDRNPFDHYTGGRTHPKIAKTIKRGFQSMPSKEKSESDVVADPNDVEPCCEVKAPTEYRSGASEYSLASTPDRSPINSDVSTPEEAEQPKDLNDSTKEVLQEVIEKLMAVTQKEGVGPIVSKGDSASPAPVVSALVPLPNPFNSSIQGSSGVSKRWKGVIRDAILEGDFIPQAFPVSITPQGVNQWEAIDWKLLEKARTAVTQYGLHSQLSRQIITYILHSDLPVPHDINQVASIILTPSQKLIFDRNWHRLCDLEQAKPRQQGDPLVGVQSDMLRAVGQWAHVDHQANLKNEVLQLSRDLALQALFSVSDGSTQLGFTNIKQGPTEPFSQFVDRLYSAIEKHPDIDIPTKERLFKMLAFENASSKTKQSLATLPCGAEVADMIELANRATQKESATFVAAAVKEAVSPFLDKFKRKCYNCGKEGHIQTQCRLSRKNNIKWCKVCKMNSHYTQDCRRAGNQKPSATAPRAMTKIRGAWMNQNRGDASQRDASTPFALPLQGVPELTWKQQ</sequence>
<accession>A0A8B9FRA9</accession>
<evidence type="ECO:0000259" key="6">
    <source>
        <dbReference type="PROSITE" id="PS50158"/>
    </source>
</evidence>
<dbReference type="GO" id="GO:0008270">
    <property type="term" value="F:zinc ion binding"/>
    <property type="evidence" value="ECO:0007669"/>
    <property type="project" value="UniProtKB-KW"/>
</dbReference>
<dbReference type="Pfam" id="PF02337">
    <property type="entry name" value="Gag_p10"/>
    <property type="match status" value="1"/>
</dbReference>
<name>A0A8B9FRA9_9PSIT</name>
<reference evidence="7" key="1">
    <citation type="submission" date="2025-08" db="UniProtKB">
        <authorList>
            <consortium name="Ensembl"/>
        </authorList>
    </citation>
    <scope>IDENTIFICATION</scope>
</reference>
<keyword evidence="1" id="KW-0479">Metal-binding</keyword>
<dbReference type="InterPro" id="IPR038124">
    <property type="entry name" value="B_retro_matrix_sf"/>
</dbReference>
<dbReference type="PROSITE" id="PS50158">
    <property type="entry name" value="ZF_CCHC"/>
    <property type="match status" value="1"/>
</dbReference>
<dbReference type="InterPro" id="IPR001878">
    <property type="entry name" value="Znf_CCHC"/>
</dbReference>
<feature type="region of interest" description="Disordered" evidence="5">
    <location>
        <begin position="138"/>
        <end position="160"/>
    </location>
</feature>
<dbReference type="SUPFAM" id="SSF47943">
    <property type="entry name" value="Retrovirus capsid protein, N-terminal core domain"/>
    <property type="match status" value="1"/>
</dbReference>
<dbReference type="Pfam" id="PF00098">
    <property type="entry name" value="zf-CCHC"/>
    <property type="match status" value="1"/>
</dbReference>
<dbReference type="InterPro" id="IPR036875">
    <property type="entry name" value="Znf_CCHC_sf"/>
</dbReference>
<dbReference type="Gene3D" id="1.10.150.490">
    <property type="entry name" value="Retroviral GAG p10 protein"/>
    <property type="match status" value="1"/>
</dbReference>
<evidence type="ECO:0000256" key="4">
    <source>
        <dbReference type="PROSITE-ProRule" id="PRU00047"/>
    </source>
</evidence>
<dbReference type="Gene3D" id="4.10.60.10">
    <property type="entry name" value="Zinc finger, CCHC-type"/>
    <property type="match status" value="1"/>
</dbReference>
<dbReference type="SUPFAM" id="SSF47353">
    <property type="entry name" value="Retrovirus capsid dimerization domain-like"/>
    <property type="match status" value="1"/>
</dbReference>
<evidence type="ECO:0000256" key="1">
    <source>
        <dbReference type="ARBA" id="ARBA00022723"/>
    </source>
</evidence>
<dbReference type="Gene3D" id="1.10.1200.30">
    <property type="match status" value="1"/>
</dbReference>
<dbReference type="Pfam" id="PF00607">
    <property type="entry name" value="Gag_p24"/>
    <property type="match status" value="1"/>
</dbReference>
<evidence type="ECO:0000256" key="5">
    <source>
        <dbReference type="SAM" id="MobiDB-lite"/>
    </source>
</evidence>
<dbReference type="Ensembl" id="ENSACOT00000012972.1">
    <property type="protein sequence ID" value="ENSACOP00000012529.1"/>
    <property type="gene ID" value="ENSACOG00000008713.1"/>
</dbReference>
<dbReference type="Pfam" id="PF19317">
    <property type="entry name" value="Gag_p24_C"/>
    <property type="match status" value="1"/>
</dbReference>
<feature type="region of interest" description="Disordered" evidence="5">
    <location>
        <begin position="172"/>
        <end position="240"/>
    </location>
</feature>
<dbReference type="InterPro" id="IPR050195">
    <property type="entry name" value="Primate_lentivir_Gag_pol-like"/>
</dbReference>
<dbReference type="GO" id="GO:0005198">
    <property type="term" value="F:structural molecule activity"/>
    <property type="evidence" value="ECO:0007669"/>
    <property type="project" value="InterPro"/>
</dbReference>
<dbReference type="InterPro" id="IPR003322">
    <property type="entry name" value="B_retro_matrix"/>
</dbReference>
<dbReference type="InterPro" id="IPR045345">
    <property type="entry name" value="Gag_p24_C"/>
</dbReference>
<protein>
    <recommendedName>
        <fullName evidence="6">CCHC-type domain-containing protein</fullName>
    </recommendedName>
</protein>
<evidence type="ECO:0000256" key="3">
    <source>
        <dbReference type="ARBA" id="ARBA00022833"/>
    </source>
</evidence>
<evidence type="ECO:0000256" key="2">
    <source>
        <dbReference type="ARBA" id="ARBA00022771"/>
    </source>
</evidence>
<dbReference type="Gene3D" id="1.10.375.10">
    <property type="entry name" value="Human Immunodeficiency Virus Type 1 Capsid Protein"/>
    <property type="match status" value="1"/>
</dbReference>
<dbReference type="PANTHER" id="PTHR40389:SF3">
    <property type="entry name" value="IGE-BINDING PROTEIN"/>
    <property type="match status" value="1"/>
</dbReference>
<dbReference type="GO" id="GO:0016032">
    <property type="term" value="P:viral process"/>
    <property type="evidence" value="ECO:0007669"/>
    <property type="project" value="InterPro"/>
</dbReference>
<keyword evidence="3" id="KW-0862">Zinc</keyword>
<dbReference type="PANTHER" id="PTHR40389">
    <property type="entry name" value="ENDOGENOUS RETROVIRUS GROUP K MEMBER 24 GAG POLYPROTEIN-RELATED"/>
    <property type="match status" value="1"/>
</dbReference>
<feature type="domain" description="CCHC-type" evidence="6">
    <location>
        <begin position="562"/>
        <end position="578"/>
    </location>
</feature>
<reference evidence="7" key="2">
    <citation type="submission" date="2025-09" db="UniProtKB">
        <authorList>
            <consortium name="Ensembl"/>
        </authorList>
    </citation>
    <scope>IDENTIFICATION</scope>
</reference>
<dbReference type="SMART" id="SM00343">
    <property type="entry name" value="ZnF_C2HC"/>
    <property type="match status" value="1"/>
</dbReference>
<organism evidence="7 8">
    <name type="scientific">Amazona collaria</name>
    <name type="common">yellow-billed parrot</name>
    <dbReference type="NCBI Taxonomy" id="241587"/>
    <lineage>
        <taxon>Eukaryota</taxon>
        <taxon>Metazoa</taxon>
        <taxon>Chordata</taxon>
        <taxon>Craniata</taxon>
        <taxon>Vertebrata</taxon>
        <taxon>Euteleostomi</taxon>
        <taxon>Archelosauria</taxon>
        <taxon>Archosauria</taxon>
        <taxon>Dinosauria</taxon>
        <taxon>Saurischia</taxon>
        <taxon>Theropoda</taxon>
        <taxon>Coelurosauria</taxon>
        <taxon>Aves</taxon>
        <taxon>Neognathae</taxon>
        <taxon>Neoaves</taxon>
        <taxon>Telluraves</taxon>
        <taxon>Australaves</taxon>
        <taxon>Psittaciformes</taxon>
        <taxon>Psittacidae</taxon>
        <taxon>Amazona</taxon>
    </lineage>
</organism>
<keyword evidence="8" id="KW-1185">Reference proteome</keyword>
<proteinExistence type="predicted"/>
<dbReference type="SUPFAM" id="SSF57756">
    <property type="entry name" value="Retrovirus zinc finger-like domains"/>
    <property type="match status" value="1"/>
</dbReference>